<sequence length="198" mass="21343">ARTLAVAAGTQGFPDRRWQCYTVETNGCSEDGITGELPGNAGCTSLKTPARHGEEPNIKNRSIKNMRGGGGGPALPAQQLYRRRWRGLAAPQHLTTHYPLGFAATGPSIMREIPPVRGHTVSLETSRHTATHSDTEEKGGKRGFPLRLSSLPALLCGSHSAQSSWRLEAWGVGRPVIDHHSLPNYLHALALCSSSPLR</sequence>
<accession>A0ACB9XB62</accession>
<evidence type="ECO:0000313" key="1">
    <source>
        <dbReference type="EMBL" id="KAI4823664.1"/>
    </source>
</evidence>
<keyword evidence="2" id="KW-1185">Reference proteome</keyword>
<evidence type="ECO:0000313" key="2">
    <source>
        <dbReference type="Proteomes" id="UP001057452"/>
    </source>
</evidence>
<reference evidence="1" key="1">
    <citation type="submission" date="2022-05" db="EMBL/GenBank/DDBJ databases">
        <title>Chromosome-level genome of Chaenocephalus aceratus.</title>
        <authorList>
            <person name="Park H."/>
        </authorList>
    </citation>
    <scope>NUCLEOTIDE SEQUENCE</scope>
    <source>
        <strain evidence="1">KU_202001</strain>
    </source>
</reference>
<feature type="non-terminal residue" evidence="1">
    <location>
        <position position="1"/>
    </location>
</feature>
<gene>
    <name evidence="1" type="ORF">KUCAC02_012241</name>
</gene>
<comment type="caution">
    <text evidence="1">The sequence shown here is derived from an EMBL/GenBank/DDBJ whole genome shotgun (WGS) entry which is preliminary data.</text>
</comment>
<dbReference type="EMBL" id="CM043791">
    <property type="protein sequence ID" value="KAI4823664.1"/>
    <property type="molecule type" value="Genomic_DNA"/>
</dbReference>
<protein>
    <submittedName>
        <fullName evidence="1">Uncharacterized protein</fullName>
    </submittedName>
</protein>
<feature type="non-terminal residue" evidence="1">
    <location>
        <position position="198"/>
    </location>
</feature>
<dbReference type="Proteomes" id="UP001057452">
    <property type="component" value="Chromosome 7"/>
</dbReference>
<name>A0ACB9XB62_CHAAC</name>
<organism evidence="1 2">
    <name type="scientific">Chaenocephalus aceratus</name>
    <name type="common">Blackfin icefish</name>
    <name type="synonym">Chaenichthys aceratus</name>
    <dbReference type="NCBI Taxonomy" id="36190"/>
    <lineage>
        <taxon>Eukaryota</taxon>
        <taxon>Metazoa</taxon>
        <taxon>Chordata</taxon>
        <taxon>Craniata</taxon>
        <taxon>Vertebrata</taxon>
        <taxon>Euteleostomi</taxon>
        <taxon>Actinopterygii</taxon>
        <taxon>Neopterygii</taxon>
        <taxon>Teleostei</taxon>
        <taxon>Neoteleostei</taxon>
        <taxon>Acanthomorphata</taxon>
        <taxon>Eupercaria</taxon>
        <taxon>Perciformes</taxon>
        <taxon>Notothenioidei</taxon>
        <taxon>Channichthyidae</taxon>
        <taxon>Chaenocephalus</taxon>
    </lineage>
</organism>
<proteinExistence type="predicted"/>